<evidence type="ECO:0000313" key="4">
    <source>
        <dbReference type="Proteomes" id="UP000244240"/>
    </source>
</evidence>
<comment type="caution">
    <text evidence="3">The sequence shown here is derived from an EMBL/GenBank/DDBJ whole genome shotgun (WGS) entry which is preliminary data.</text>
</comment>
<accession>A0A2T6BPV5</accession>
<reference evidence="3 4" key="1">
    <citation type="submission" date="2018-04" db="EMBL/GenBank/DDBJ databases">
        <title>Genomic Encyclopedia of Archaeal and Bacterial Type Strains, Phase II (KMG-II): from individual species to whole genera.</title>
        <authorList>
            <person name="Goeker M."/>
        </authorList>
    </citation>
    <scope>NUCLEOTIDE SEQUENCE [LARGE SCALE GENOMIC DNA]</scope>
    <source>
        <strain evidence="3 4">DSM 45787</strain>
    </source>
</reference>
<feature type="compositionally biased region" description="Basic and acidic residues" evidence="1">
    <location>
        <begin position="21"/>
        <end position="35"/>
    </location>
</feature>
<organism evidence="3 4">
    <name type="scientific">Melghirimyces profundicolus</name>
    <dbReference type="NCBI Taxonomy" id="1242148"/>
    <lineage>
        <taxon>Bacteria</taxon>
        <taxon>Bacillati</taxon>
        <taxon>Bacillota</taxon>
        <taxon>Bacilli</taxon>
        <taxon>Bacillales</taxon>
        <taxon>Thermoactinomycetaceae</taxon>
        <taxon>Melghirimyces</taxon>
    </lineage>
</organism>
<dbReference type="Proteomes" id="UP000244240">
    <property type="component" value="Unassembled WGS sequence"/>
</dbReference>
<name>A0A2T6BPV5_9BACL</name>
<dbReference type="SMART" id="SM00327">
    <property type="entry name" value="VWA"/>
    <property type="match status" value="1"/>
</dbReference>
<proteinExistence type="predicted"/>
<feature type="compositionally biased region" description="Basic and acidic residues" evidence="1">
    <location>
        <begin position="420"/>
        <end position="438"/>
    </location>
</feature>
<dbReference type="AlphaFoldDB" id="A0A2T6BPV5"/>
<sequence>MLLAFTTGCGLLTESGSQSVKKAEADPSAEQKKPDYSGLKIPEQLKSLDIMKGPGEYGGTSYDLKKIRPQLDKISAAISPDQLEARLIQMMGEDYRRHIKKYQDFDTSVIDIEAGPGSVKNIQVPEGQEVNIVILLDASGSMADKVDGGVKMDLAKSSVQDFVSNMPEGAHISLQVYGHKGSNSKSDKQISCNSIEEIYPLGAYDQTRFQSSLKSLKPAGWTPLAGAIQKAEKTLAGHTGDNTQNVVYVVSDGIETCDGDPVAAADKLHHSNIQAVVNIIGFDVDNEGQQALLEVANAGGGEYQTVKSKVDLEAYFEGEFKRLYDEWQKWAEVHEEKASIIAAHKLDHLDINHEDMKRLVEWEYNHFKDALTYLKEERKFEYELISEVESRIYERKEALSDYSYETKEQLQTEVQNNRDNLQDHVRNKRDEEQEKLNN</sequence>
<dbReference type="Gene3D" id="3.40.50.410">
    <property type="entry name" value="von Willebrand factor, type A domain"/>
    <property type="match status" value="2"/>
</dbReference>
<gene>
    <name evidence="3" type="ORF">C8P63_1183</name>
</gene>
<feature type="region of interest" description="Disordered" evidence="1">
    <location>
        <begin position="408"/>
        <end position="438"/>
    </location>
</feature>
<evidence type="ECO:0000313" key="3">
    <source>
        <dbReference type="EMBL" id="PTX58130.1"/>
    </source>
</evidence>
<dbReference type="SUPFAM" id="SSF53300">
    <property type="entry name" value="vWA-like"/>
    <property type="match status" value="1"/>
</dbReference>
<dbReference type="InterPro" id="IPR002035">
    <property type="entry name" value="VWF_A"/>
</dbReference>
<feature type="region of interest" description="Disordered" evidence="1">
    <location>
        <begin position="16"/>
        <end position="38"/>
    </location>
</feature>
<dbReference type="EMBL" id="QBKR01000018">
    <property type="protein sequence ID" value="PTX58130.1"/>
    <property type="molecule type" value="Genomic_DNA"/>
</dbReference>
<keyword evidence="4" id="KW-1185">Reference proteome</keyword>
<dbReference type="InterPro" id="IPR036465">
    <property type="entry name" value="vWFA_dom_sf"/>
</dbReference>
<feature type="domain" description="VWFA" evidence="2">
    <location>
        <begin position="131"/>
        <end position="323"/>
    </location>
</feature>
<protein>
    <submittedName>
        <fullName evidence="3">Ca-activated chloride channel family protein</fullName>
    </submittedName>
</protein>
<dbReference type="Pfam" id="PF00092">
    <property type="entry name" value="VWA"/>
    <property type="match status" value="1"/>
</dbReference>
<evidence type="ECO:0000259" key="2">
    <source>
        <dbReference type="PROSITE" id="PS50234"/>
    </source>
</evidence>
<evidence type="ECO:0000256" key="1">
    <source>
        <dbReference type="SAM" id="MobiDB-lite"/>
    </source>
</evidence>
<dbReference type="PROSITE" id="PS50234">
    <property type="entry name" value="VWFA"/>
    <property type="match status" value="1"/>
</dbReference>